<sequence>MQSLITTHYSIGMSCRKLRVKGFTENRNNEKITVANINSFIDYSLEETAEKEVPHEALKIAEIIGVNETILERIKKYIE</sequence>
<dbReference type="AlphaFoldDB" id="A0A644YZN7"/>
<dbReference type="EMBL" id="VSSQ01006066">
    <property type="protein sequence ID" value="MPM31414.1"/>
    <property type="molecule type" value="Genomic_DNA"/>
</dbReference>
<reference evidence="1" key="1">
    <citation type="submission" date="2019-08" db="EMBL/GenBank/DDBJ databases">
        <authorList>
            <person name="Kucharzyk K."/>
            <person name="Murdoch R.W."/>
            <person name="Higgins S."/>
            <person name="Loffler F."/>
        </authorList>
    </citation>
    <scope>NUCLEOTIDE SEQUENCE</scope>
</reference>
<proteinExistence type="predicted"/>
<organism evidence="1">
    <name type="scientific">bioreactor metagenome</name>
    <dbReference type="NCBI Taxonomy" id="1076179"/>
    <lineage>
        <taxon>unclassified sequences</taxon>
        <taxon>metagenomes</taxon>
        <taxon>ecological metagenomes</taxon>
    </lineage>
</organism>
<protein>
    <submittedName>
        <fullName evidence="1">Uncharacterized protein</fullName>
    </submittedName>
</protein>
<comment type="caution">
    <text evidence="1">The sequence shown here is derived from an EMBL/GenBank/DDBJ whole genome shotgun (WGS) entry which is preliminary data.</text>
</comment>
<gene>
    <name evidence="1" type="ORF">SDC9_77969</name>
</gene>
<evidence type="ECO:0000313" key="1">
    <source>
        <dbReference type="EMBL" id="MPM31414.1"/>
    </source>
</evidence>
<accession>A0A644YZN7</accession>
<name>A0A644YZN7_9ZZZZ</name>